<dbReference type="PANTHER" id="PTHR28298:SF1">
    <property type="entry name" value="EISOSOME PROTEIN 1"/>
    <property type="match status" value="1"/>
</dbReference>
<proteinExistence type="predicted"/>
<dbReference type="OrthoDB" id="4070583at2759"/>
<evidence type="ECO:0000256" key="1">
    <source>
        <dbReference type="SAM" id="MobiDB-lite"/>
    </source>
</evidence>
<feature type="compositionally biased region" description="Low complexity" evidence="1">
    <location>
        <begin position="704"/>
        <end position="740"/>
    </location>
</feature>
<feature type="region of interest" description="Disordered" evidence="1">
    <location>
        <begin position="341"/>
        <end position="365"/>
    </location>
</feature>
<dbReference type="Pfam" id="PF12757">
    <property type="entry name" value="Eisosome1"/>
    <property type="match status" value="1"/>
</dbReference>
<dbReference type="GO" id="GO:0070941">
    <property type="term" value="P:eisosome assembly"/>
    <property type="evidence" value="ECO:0007669"/>
    <property type="project" value="TreeGrafter"/>
</dbReference>
<name>A0A6A5YZF7_9PLEO</name>
<feature type="region of interest" description="Disordered" evidence="1">
    <location>
        <begin position="222"/>
        <end position="249"/>
    </location>
</feature>
<feature type="compositionally biased region" description="Polar residues" evidence="1">
    <location>
        <begin position="1"/>
        <end position="10"/>
    </location>
</feature>
<feature type="compositionally biased region" description="Basic residues" evidence="1">
    <location>
        <begin position="419"/>
        <end position="428"/>
    </location>
</feature>
<feature type="compositionally biased region" description="Polar residues" evidence="1">
    <location>
        <begin position="60"/>
        <end position="70"/>
    </location>
</feature>
<feature type="region of interest" description="Disordered" evidence="1">
    <location>
        <begin position="406"/>
        <end position="445"/>
    </location>
</feature>
<dbReference type="InterPro" id="IPR024527">
    <property type="entry name" value="Eisosome1"/>
</dbReference>
<feature type="region of interest" description="Disordered" evidence="1">
    <location>
        <begin position="263"/>
        <end position="284"/>
    </location>
</feature>
<organism evidence="2 3">
    <name type="scientific">Lophiotrema nucula</name>
    <dbReference type="NCBI Taxonomy" id="690887"/>
    <lineage>
        <taxon>Eukaryota</taxon>
        <taxon>Fungi</taxon>
        <taxon>Dikarya</taxon>
        <taxon>Ascomycota</taxon>
        <taxon>Pezizomycotina</taxon>
        <taxon>Dothideomycetes</taxon>
        <taxon>Pleosporomycetidae</taxon>
        <taxon>Pleosporales</taxon>
        <taxon>Lophiotremataceae</taxon>
        <taxon>Lophiotrema</taxon>
    </lineage>
</organism>
<evidence type="ECO:0000313" key="2">
    <source>
        <dbReference type="EMBL" id="KAF2112266.1"/>
    </source>
</evidence>
<dbReference type="EMBL" id="ML977331">
    <property type="protein sequence ID" value="KAF2112266.1"/>
    <property type="molecule type" value="Genomic_DNA"/>
</dbReference>
<sequence>MATQLQSAPNGANGRSLKDDESTAVNGTSTASSMPCPDPSAHNKTKKSTLQDHASAAALYSTNPVKATNNHSRDVHLLGPDGKLSSASAATSLKYARAQDLPSYPIVGIETQNSGLTAASLAHANQKSPSYPKVESSSAAGKAALLAAGYKMDPLWQPEASAAGSKAALLAHRDGAKVNLWKPEASADGNSAATIAMKKQGLSPQVDYGHTDDGRKRALVAATGAVSTSNRRRAQSTPAHPPLYPDSENSARNALNAATLVHASSMRKKAQPAPAARDSNRLGSGAMEAARIQHAKSISRDMYTEHPPIRWDVEEKQHQAALRASAISMANQMIEVQKKHPELTGPSQAQSGASVAHGQHQGITSEEDLREQAKRYIGIQEAAQKLAAERLAKIGYDENAAYRSYYGYGNEKPSSRSKLSMRRGRRRASSNPEPQDSSSDDEFRSRRIRTQMSQLNKSLADVDAKRANDQKGLMAAAQRKVQAQMQGMDKKIFDETGKMSPAMIEEWDAKARARATAASEARMENHGRIHLGNGKYMDQADIDAVALARIQPTLDEINEKTEKRRAEEEERRIEMEAQKREQLKEKERAAEIKAEEKRAKDEERRVAKTQSSEEKAAKRQEKEAEKEKKAEEKRMAKEEKRKSREAPKPIISAPIPTSIEDGTTSPTSHEEALAAAGAEVENGNDDLYRDPTPAARHSTDDAAAEPTSATSPTSPASPTSPTADATSPKEGSKGFKGFLSKFKRRSKHSGDHQPGFIGGASLRASSGPTSKDEAPTSPRATDGPLTSNPLPSSSTRPSDSRRYSDVSSLSSGPASRGRSPERIETKDTKISGGSAGTEFEEARDDFDEKLAPPPSFTSESNAGRKGSPNRDSRFHEVGI</sequence>
<dbReference type="AlphaFoldDB" id="A0A6A5YZF7"/>
<feature type="compositionally biased region" description="Acidic residues" evidence="1">
    <location>
        <begin position="838"/>
        <end position="847"/>
    </location>
</feature>
<feature type="region of interest" description="Disordered" evidence="1">
    <location>
        <begin position="1"/>
        <end position="77"/>
    </location>
</feature>
<feature type="compositionally biased region" description="Polar residues" evidence="1">
    <location>
        <begin position="23"/>
        <end position="33"/>
    </location>
</feature>
<gene>
    <name evidence="2" type="ORF">BDV96DRAFT_580445</name>
</gene>
<feature type="compositionally biased region" description="Basic and acidic residues" evidence="1">
    <location>
        <begin position="818"/>
        <end position="829"/>
    </location>
</feature>
<reference evidence="2" key="1">
    <citation type="journal article" date="2020" name="Stud. Mycol.">
        <title>101 Dothideomycetes genomes: a test case for predicting lifestyles and emergence of pathogens.</title>
        <authorList>
            <person name="Haridas S."/>
            <person name="Albert R."/>
            <person name="Binder M."/>
            <person name="Bloem J."/>
            <person name="Labutti K."/>
            <person name="Salamov A."/>
            <person name="Andreopoulos B."/>
            <person name="Baker S."/>
            <person name="Barry K."/>
            <person name="Bills G."/>
            <person name="Bluhm B."/>
            <person name="Cannon C."/>
            <person name="Castanera R."/>
            <person name="Culley D."/>
            <person name="Daum C."/>
            <person name="Ezra D."/>
            <person name="Gonzalez J."/>
            <person name="Henrissat B."/>
            <person name="Kuo A."/>
            <person name="Liang C."/>
            <person name="Lipzen A."/>
            <person name="Lutzoni F."/>
            <person name="Magnuson J."/>
            <person name="Mondo S."/>
            <person name="Nolan M."/>
            <person name="Ohm R."/>
            <person name="Pangilinan J."/>
            <person name="Park H.-J."/>
            <person name="Ramirez L."/>
            <person name="Alfaro M."/>
            <person name="Sun H."/>
            <person name="Tritt A."/>
            <person name="Yoshinaga Y."/>
            <person name="Zwiers L.-H."/>
            <person name="Turgeon B."/>
            <person name="Goodwin S."/>
            <person name="Spatafora J."/>
            <person name="Crous P."/>
            <person name="Grigoriev I."/>
        </authorList>
    </citation>
    <scope>NUCLEOTIDE SEQUENCE</scope>
    <source>
        <strain evidence="2">CBS 627.86</strain>
    </source>
</reference>
<evidence type="ECO:0000313" key="3">
    <source>
        <dbReference type="Proteomes" id="UP000799770"/>
    </source>
</evidence>
<feature type="region of interest" description="Disordered" evidence="1">
    <location>
        <begin position="558"/>
        <end position="879"/>
    </location>
</feature>
<feature type="compositionally biased region" description="Basic and acidic residues" evidence="1">
    <location>
        <begin position="868"/>
        <end position="879"/>
    </location>
</feature>
<accession>A0A6A5YZF7</accession>
<feature type="compositionally biased region" description="Basic and acidic residues" evidence="1">
    <location>
        <begin position="558"/>
        <end position="647"/>
    </location>
</feature>
<dbReference type="PANTHER" id="PTHR28298">
    <property type="entry name" value="EISOSOME PROTEIN 1"/>
    <property type="match status" value="1"/>
</dbReference>
<evidence type="ECO:0008006" key="4">
    <source>
        <dbReference type="Google" id="ProtNLM"/>
    </source>
</evidence>
<feature type="compositionally biased region" description="Low complexity" evidence="1">
    <location>
        <begin position="784"/>
        <end position="797"/>
    </location>
</feature>
<dbReference type="Proteomes" id="UP000799770">
    <property type="component" value="Unassembled WGS sequence"/>
</dbReference>
<keyword evidence="3" id="KW-1185">Reference proteome</keyword>
<protein>
    <recommendedName>
        <fullName evidence="4">Eisosome protein 1</fullName>
    </recommendedName>
</protein>